<comment type="caution">
    <text evidence="2">The sequence shown here is derived from an EMBL/GenBank/DDBJ whole genome shotgun (WGS) entry which is preliminary data.</text>
</comment>
<dbReference type="InterPro" id="IPR036568">
    <property type="entry name" value="GGCT-like_sf"/>
</dbReference>
<keyword evidence="3" id="KW-1185">Reference proteome</keyword>
<organism evidence="2 3">
    <name type="scientific">Dyadobacter fermentans</name>
    <dbReference type="NCBI Taxonomy" id="94254"/>
    <lineage>
        <taxon>Bacteria</taxon>
        <taxon>Pseudomonadati</taxon>
        <taxon>Bacteroidota</taxon>
        <taxon>Cytophagia</taxon>
        <taxon>Cytophagales</taxon>
        <taxon>Spirosomataceae</taxon>
        <taxon>Dyadobacter</taxon>
    </lineage>
</organism>
<dbReference type="Pfam" id="PF06094">
    <property type="entry name" value="GGACT"/>
    <property type="match status" value="1"/>
</dbReference>
<accession>A0ABU1QPK0</accession>
<protein>
    <submittedName>
        <fullName evidence="2">Gamma-glutamylcyclotransferase (GGCT)/AIG2-like uncharacterized protein YtfP</fullName>
    </submittedName>
</protein>
<dbReference type="SUPFAM" id="SSF110857">
    <property type="entry name" value="Gamma-glutamyl cyclotransferase-like"/>
    <property type="match status" value="1"/>
</dbReference>
<proteinExistence type="predicted"/>
<gene>
    <name evidence="2" type="ORF">J2W84_000110</name>
</gene>
<dbReference type="InterPro" id="IPR009288">
    <property type="entry name" value="AIG2-like_dom"/>
</dbReference>
<evidence type="ECO:0000313" key="3">
    <source>
        <dbReference type="Proteomes" id="UP001264980"/>
    </source>
</evidence>
<sequence length="132" mass="15432">MEKLYSLFTYGTLMQGFDNPYARKLRLSSNYIGKGYFNGKLFRVEWYPGALYEPDAPTRVHGEIYQLNSLEVFEELDEYEDVLEDEAASLYVRKVVPVRCGQEVVIDCWAYLYNQPVLDLSLIEEGYFKTKP</sequence>
<name>A0ABU1QPK0_9BACT</name>
<dbReference type="RefSeq" id="WP_309980593.1">
    <property type="nucleotide sequence ID" value="NZ_JAVDTI010000001.1"/>
</dbReference>
<dbReference type="Gene3D" id="3.10.490.10">
    <property type="entry name" value="Gamma-glutamyl cyclotransferase-like"/>
    <property type="match status" value="1"/>
</dbReference>
<evidence type="ECO:0000313" key="2">
    <source>
        <dbReference type="EMBL" id="MDR6803073.1"/>
    </source>
</evidence>
<reference evidence="2 3" key="1">
    <citation type="submission" date="2023-07" db="EMBL/GenBank/DDBJ databases">
        <title>Sorghum-associated microbial communities from plants grown in Nebraska, USA.</title>
        <authorList>
            <person name="Schachtman D."/>
        </authorList>
    </citation>
    <scope>NUCLEOTIDE SEQUENCE [LARGE SCALE GENOMIC DNA]</scope>
    <source>
        <strain evidence="2 3">BE57</strain>
    </source>
</reference>
<evidence type="ECO:0000259" key="1">
    <source>
        <dbReference type="Pfam" id="PF06094"/>
    </source>
</evidence>
<dbReference type="EMBL" id="JAVDTI010000001">
    <property type="protein sequence ID" value="MDR6803073.1"/>
    <property type="molecule type" value="Genomic_DNA"/>
</dbReference>
<dbReference type="CDD" id="cd06661">
    <property type="entry name" value="GGCT_like"/>
    <property type="match status" value="1"/>
</dbReference>
<dbReference type="InterPro" id="IPR013024">
    <property type="entry name" value="GGCT-like"/>
</dbReference>
<dbReference type="Proteomes" id="UP001264980">
    <property type="component" value="Unassembled WGS sequence"/>
</dbReference>
<feature type="domain" description="Gamma-glutamylcyclotransferase AIG2-like" evidence="1">
    <location>
        <begin position="7"/>
        <end position="128"/>
    </location>
</feature>